<reference evidence="4" key="1">
    <citation type="submission" date="2003-08" db="EMBL/GenBank/DDBJ databases">
        <authorList>
            <person name="Birren B."/>
            <person name="Nusbaum C."/>
            <person name="Abebe A."/>
            <person name="Abouelleil A."/>
            <person name="Adekoya E."/>
            <person name="Ait-zahra M."/>
            <person name="Allen N."/>
            <person name="Allen T."/>
            <person name="An P."/>
            <person name="Anderson M."/>
            <person name="Anderson S."/>
            <person name="Arachchi H."/>
            <person name="Armbruster J."/>
            <person name="Bachantsang P."/>
            <person name="Baldwin J."/>
            <person name="Barry A."/>
            <person name="Bayul T."/>
            <person name="Blitshsteyn B."/>
            <person name="Bloom T."/>
            <person name="Blye J."/>
            <person name="Boguslavskiy L."/>
            <person name="Borowsky M."/>
            <person name="Boukhgalter B."/>
            <person name="Brunache A."/>
            <person name="Butler J."/>
            <person name="Calixte N."/>
            <person name="Calvo S."/>
            <person name="Camarata J."/>
            <person name="Campo K."/>
            <person name="Chang J."/>
            <person name="Cheshatsang Y."/>
            <person name="Citroen M."/>
            <person name="Collymore A."/>
            <person name="Considine T."/>
            <person name="Cook A."/>
            <person name="Cooke P."/>
            <person name="Corum B."/>
            <person name="Cuomo C."/>
            <person name="David R."/>
            <person name="Dawoe T."/>
            <person name="Degray S."/>
            <person name="Dodge S."/>
            <person name="Dooley K."/>
            <person name="Dorje P."/>
            <person name="Dorjee K."/>
            <person name="Dorris L."/>
            <person name="Duffey N."/>
            <person name="Dupes A."/>
            <person name="Elkins T."/>
            <person name="Engels R."/>
            <person name="Erickson J."/>
            <person name="Farina A."/>
            <person name="Faro S."/>
            <person name="Ferreira P."/>
            <person name="Fischer H."/>
            <person name="Fitzgerald M."/>
            <person name="Foley K."/>
            <person name="Gage D."/>
            <person name="Galagan J."/>
            <person name="Gearin G."/>
            <person name="Gnerre S."/>
            <person name="Gnirke A."/>
            <person name="Goyette A."/>
            <person name="Graham J."/>
            <person name="Grandbois E."/>
            <person name="Gyaltsen K."/>
            <person name="Hafez N."/>
            <person name="Hagopian D."/>
            <person name="Hagos B."/>
            <person name="Hall J."/>
            <person name="Hatcher B."/>
            <person name="Heller A."/>
            <person name="Higgins H."/>
            <person name="Honan T."/>
            <person name="Horn A."/>
            <person name="Houde N."/>
            <person name="Hughes L."/>
            <person name="Hulme W."/>
            <person name="Husby E."/>
            <person name="Iliev I."/>
            <person name="Jaffe D."/>
            <person name="Jones C."/>
            <person name="Kamal M."/>
            <person name="Kamat A."/>
            <person name="Kamvysselis M."/>
            <person name="Karlsson E."/>
            <person name="Kells C."/>
            <person name="Kieu A."/>
            <person name="Kisner P."/>
            <person name="Kodira C."/>
            <person name="Kulbokas E."/>
            <person name="Labutti K."/>
            <person name="Lama D."/>
            <person name="Landers T."/>
            <person name="Leger J."/>
            <person name="Levine S."/>
            <person name="Lewis D."/>
            <person name="Lewis T."/>
            <person name="Lindblad-toh K."/>
            <person name="Liu X."/>
            <person name="Lokyitsang T."/>
            <person name="Lokyitsang Y."/>
            <person name="Lucien O."/>
            <person name="Lui A."/>
            <person name="Ma L.J."/>
            <person name="Mabbitt R."/>
            <person name="Macdonald J."/>
            <person name="Maclean C."/>
            <person name="Major J."/>
            <person name="Manning J."/>
            <person name="Marabella R."/>
            <person name="Maru K."/>
            <person name="Matthews C."/>
            <person name="Mauceli E."/>
            <person name="Mccarthy M."/>
            <person name="Mcdonough S."/>
            <person name="Mcghee T."/>
            <person name="Meldrim J."/>
            <person name="Meneus L."/>
            <person name="Mesirov J."/>
            <person name="Mihalev A."/>
            <person name="Mihova T."/>
            <person name="Mikkelsen T."/>
            <person name="Mlenga V."/>
            <person name="Moru K."/>
            <person name="Mozes J."/>
            <person name="Mulrain L."/>
            <person name="Munson G."/>
            <person name="Naylor J."/>
            <person name="Newes C."/>
            <person name="Nguyen C."/>
            <person name="Nguyen N."/>
            <person name="Nguyen T."/>
            <person name="Nicol R."/>
            <person name="Nielsen C."/>
            <person name="Nizzari M."/>
            <person name="Norbu C."/>
            <person name="Norbu N."/>
            <person name="O'donnell P."/>
            <person name="Okoawo O."/>
            <person name="O'leary S."/>
            <person name="Omotosho B."/>
            <person name="O'neill K."/>
            <person name="Osman S."/>
            <person name="Parker S."/>
            <person name="Perrin D."/>
            <person name="Phunkhang P."/>
            <person name="Piqani B."/>
            <person name="Purcell S."/>
            <person name="Rachupka T."/>
            <person name="Ramasamy U."/>
            <person name="Rameau R."/>
            <person name="Ray V."/>
            <person name="Raymond C."/>
            <person name="Retta R."/>
            <person name="Richardson S."/>
            <person name="Rise C."/>
            <person name="Rodriguez J."/>
            <person name="Rogers J."/>
            <person name="Rogov P."/>
            <person name="Rutman M."/>
            <person name="Schupbach R."/>
            <person name="Seaman C."/>
            <person name="Settipalli S."/>
            <person name="Sharpe T."/>
            <person name="Sheridan J."/>
            <person name="Sherpa N."/>
            <person name="Shi J."/>
            <person name="Smirnov S."/>
            <person name="Smith C."/>
            <person name="Sougnez C."/>
            <person name="Spencer B."/>
            <person name="Stalker J."/>
            <person name="Stange-thomann N."/>
            <person name="Stavropoulos S."/>
            <person name="Stetson K."/>
            <person name="Stone C."/>
            <person name="Stone S."/>
            <person name="Stubbs M."/>
            <person name="Talamas J."/>
            <person name="Tchuinga P."/>
            <person name="Tenzing P."/>
            <person name="Tesfaye S."/>
            <person name="Theodore J."/>
            <person name="Thoulutsang Y."/>
            <person name="Topham K."/>
            <person name="Towey S."/>
            <person name="Tsamla T."/>
            <person name="Tsomo N."/>
            <person name="Vallee D."/>
            <person name="Vassiliev H."/>
            <person name="Venkataraman V."/>
            <person name="Vinson J."/>
            <person name="Vo A."/>
            <person name="Wade C."/>
            <person name="Wang S."/>
            <person name="Wangchuk T."/>
            <person name="Wangdi T."/>
            <person name="Whittaker C."/>
            <person name="Wilkinson J."/>
            <person name="Wu Y."/>
            <person name="Wyman D."/>
            <person name="Yadav S."/>
            <person name="Yang S."/>
            <person name="Yang X."/>
            <person name="Yeager S."/>
            <person name="Yee E."/>
            <person name="Young G."/>
            <person name="Zainoun J."/>
            <person name="Zembeck L."/>
            <person name="Zimmer A."/>
            <person name="Zody M."/>
            <person name="Lander E."/>
        </authorList>
    </citation>
    <scope>NUCLEOTIDE SEQUENCE [LARGE SCALE GENOMIC DNA]</scope>
</reference>
<evidence type="ECO:0000313" key="4">
    <source>
        <dbReference type="Proteomes" id="UP000007875"/>
    </source>
</evidence>
<dbReference type="AlphaFoldDB" id="H2Y6E5"/>
<keyword evidence="1" id="KW-0472">Membrane</keyword>
<accession>H2Y6E5</accession>
<dbReference type="eggNOG" id="KOG0471">
    <property type="taxonomic scope" value="Eukaryota"/>
</dbReference>
<evidence type="ECO:0000313" key="3">
    <source>
        <dbReference type="Ensembl" id="ENSCSAVP00000000893.1"/>
    </source>
</evidence>
<dbReference type="PANTHER" id="PTHR46673:SF1">
    <property type="entry name" value="4F2 CELL-SURFACE ANTIGEN HEAVY CHAIN"/>
    <property type="match status" value="1"/>
</dbReference>
<proteinExistence type="predicted"/>
<dbReference type="Pfam" id="PF00128">
    <property type="entry name" value="Alpha-amylase"/>
    <property type="match status" value="1"/>
</dbReference>
<dbReference type="SMART" id="SM00642">
    <property type="entry name" value="Aamy"/>
    <property type="match status" value="1"/>
</dbReference>
<keyword evidence="1" id="KW-0812">Transmembrane</keyword>
<dbReference type="STRING" id="51511.ENSCSAVP00000000893"/>
<evidence type="ECO:0000259" key="2">
    <source>
        <dbReference type="SMART" id="SM00642"/>
    </source>
</evidence>
<dbReference type="InterPro" id="IPR017853">
    <property type="entry name" value="GH"/>
</dbReference>
<dbReference type="GeneTree" id="ENSGT00940000166462"/>
<keyword evidence="1" id="KW-1133">Transmembrane helix</keyword>
<dbReference type="FunCoup" id="H2Y6E5">
    <property type="interactions" value="5"/>
</dbReference>
<dbReference type="GO" id="GO:0016323">
    <property type="term" value="C:basolateral plasma membrane"/>
    <property type="evidence" value="ECO:0007669"/>
    <property type="project" value="TreeGrafter"/>
</dbReference>
<dbReference type="GO" id="GO:0005975">
    <property type="term" value="P:carbohydrate metabolic process"/>
    <property type="evidence" value="ECO:0007669"/>
    <property type="project" value="InterPro"/>
</dbReference>
<dbReference type="GO" id="GO:0015180">
    <property type="term" value="F:L-alanine transmembrane transporter activity"/>
    <property type="evidence" value="ECO:0007669"/>
    <property type="project" value="TreeGrafter"/>
</dbReference>
<dbReference type="HOGENOM" id="CLU_006462_9_0_1"/>
<keyword evidence="4" id="KW-1185">Reference proteome</keyword>
<dbReference type="Pfam" id="PF16028">
    <property type="entry name" value="SLC3A2_N"/>
    <property type="match status" value="1"/>
</dbReference>
<feature type="domain" description="Glycosyl hydrolase family 13 catalytic" evidence="2">
    <location>
        <begin position="93"/>
        <end position="440"/>
    </location>
</feature>
<dbReference type="GO" id="GO:0016324">
    <property type="term" value="C:apical plasma membrane"/>
    <property type="evidence" value="ECO:0007669"/>
    <property type="project" value="TreeGrafter"/>
</dbReference>
<dbReference type="InterPro" id="IPR031984">
    <property type="entry name" value="SLC3A2_N"/>
</dbReference>
<dbReference type="InParanoid" id="H2Y6E5"/>
<reference evidence="3" key="2">
    <citation type="submission" date="2025-08" db="UniProtKB">
        <authorList>
            <consortium name="Ensembl"/>
        </authorList>
    </citation>
    <scope>IDENTIFICATION</scope>
</reference>
<dbReference type="GO" id="GO:0015190">
    <property type="term" value="F:L-leucine transmembrane transporter activity"/>
    <property type="evidence" value="ECO:0007669"/>
    <property type="project" value="TreeGrafter"/>
</dbReference>
<dbReference type="Proteomes" id="UP000007875">
    <property type="component" value="Unassembled WGS sequence"/>
</dbReference>
<dbReference type="Ensembl" id="ENSCSAVT00000000903.1">
    <property type="protein sequence ID" value="ENSCSAVP00000000893.1"/>
    <property type="gene ID" value="ENSCSAVG00000000507.1"/>
</dbReference>
<feature type="transmembrane region" description="Helical" evidence="1">
    <location>
        <begin position="63"/>
        <end position="85"/>
    </location>
</feature>
<reference evidence="3" key="3">
    <citation type="submission" date="2025-09" db="UniProtKB">
        <authorList>
            <consortium name="Ensembl"/>
        </authorList>
    </citation>
    <scope>IDENTIFICATION</scope>
</reference>
<dbReference type="SUPFAM" id="SSF51445">
    <property type="entry name" value="(Trans)glycosidases"/>
    <property type="match status" value="1"/>
</dbReference>
<dbReference type="PANTHER" id="PTHR46673">
    <property type="entry name" value="4F2 CELL-SURFACE ANTIGEN HEAVY CHAIN"/>
    <property type="match status" value="1"/>
</dbReference>
<sequence length="548" mass="59694">MGSPEKPIDVEMGDMSDETKELNPEVKVELLNKEEKEEERFTGLKKEELLAISNEPKWVRARWVLFILFWLVWIGMLVGAILIVVNAPRCIPEPVPQWYQDTVVYEADVSEFAADFNGMKEHLPYIESLNAETVLISGASNPSAGSNGDLMALKDAMEKKSMKLMVDVPIDTMQTSHSYFTSSATASCTGNLCDFFIWAANGSLAPVDSTFQWVYNADRGENYKASSSNPNLAFINYGNAKASEYAMELVRDWFAKDVNGVMLRDLANVQDAATLVSNIWNQYVKNATQLMNATVPRALFLYSSVDGSSMFSGVEGNNSVAEMGPVQVTSAPAMQVNLTNSGKLIEDSITAWRSKSRRISAYTASPLGGPLLMTRNNVTSAGLNLLTLVLPGVPMLRSGDEIGAFSPTFEWPKETTDDVAVPMNADANMLKTTKDATVLRVAGIQALQALRYDTRDANTQFVFLNTGNEGVVAFKRQWTTKKPVLVASNMSPVPQTVSLNVNGGLLDKNGELASMAKVLVASGGEFKAGVEQKLTSVVLPSGTTVLLQ</sequence>
<organism evidence="3 4">
    <name type="scientific">Ciona savignyi</name>
    <name type="common">Pacific transparent sea squirt</name>
    <dbReference type="NCBI Taxonomy" id="51511"/>
    <lineage>
        <taxon>Eukaryota</taxon>
        <taxon>Metazoa</taxon>
        <taxon>Chordata</taxon>
        <taxon>Tunicata</taxon>
        <taxon>Ascidiacea</taxon>
        <taxon>Phlebobranchia</taxon>
        <taxon>Cionidae</taxon>
        <taxon>Ciona</taxon>
    </lineage>
</organism>
<dbReference type="GO" id="GO:1904273">
    <property type="term" value="P:L-alanine import across plasma membrane"/>
    <property type="evidence" value="ECO:0007669"/>
    <property type="project" value="TreeGrafter"/>
</dbReference>
<dbReference type="GO" id="GO:0015823">
    <property type="term" value="P:phenylalanine transport"/>
    <property type="evidence" value="ECO:0007669"/>
    <property type="project" value="TreeGrafter"/>
</dbReference>
<name>H2Y6E5_CIOSA</name>
<dbReference type="InterPro" id="IPR006047">
    <property type="entry name" value="GH13_cat_dom"/>
</dbReference>
<dbReference type="GO" id="GO:1903801">
    <property type="term" value="P:L-leucine import across plasma membrane"/>
    <property type="evidence" value="ECO:0007669"/>
    <property type="project" value="TreeGrafter"/>
</dbReference>
<protein>
    <recommendedName>
        <fullName evidence="2">Glycosyl hydrolase family 13 catalytic domain-containing protein</fullName>
    </recommendedName>
</protein>
<dbReference type="Gene3D" id="3.20.20.80">
    <property type="entry name" value="Glycosidases"/>
    <property type="match status" value="2"/>
</dbReference>
<evidence type="ECO:0000256" key="1">
    <source>
        <dbReference type="SAM" id="Phobius"/>
    </source>
</evidence>
<dbReference type="InterPro" id="IPR042280">
    <property type="entry name" value="SLC3A2"/>
</dbReference>
<dbReference type="GO" id="GO:0015173">
    <property type="term" value="F:aromatic amino acid transmembrane transporter activity"/>
    <property type="evidence" value="ECO:0007669"/>
    <property type="project" value="TreeGrafter"/>
</dbReference>